<evidence type="ECO:0000313" key="21">
    <source>
        <dbReference type="EMBL" id="PPK87717.1"/>
    </source>
</evidence>
<evidence type="ECO:0000256" key="12">
    <source>
        <dbReference type="ARBA" id="ARBA00023136"/>
    </source>
</evidence>
<dbReference type="SUPFAM" id="SSF47384">
    <property type="entry name" value="Homodimeric domain of signal transducing histidine kinase"/>
    <property type="match status" value="1"/>
</dbReference>
<dbReference type="Gene3D" id="3.30.450.20">
    <property type="entry name" value="PAS domain"/>
    <property type="match status" value="3"/>
</dbReference>
<dbReference type="Proteomes" id="UP000237662">
    <property type="component" value="Unassembled WGS sequence"/>
</dbReference>
<evidence type="ECO:0000259" key="18">
    <source>
        <dbReference type="PROSITE" id="PS50112"/>
    </source>
</evidence>
<evidence type="ECO:0000256" key="5">
    <source>
        <dbReference type="ARBA" id="ARBA00022519"/>
    </source>
</evidence>
<dbReference type="SMART" id="SM00091">
    <property type="entry name" value="PAS"/>
    <property type="match status" value="3"/>
</dbReference>
<dbReference type="CDD" id="cd16922">
    <property type="entry name" value="HATPase_EvgS-ArcB-TorS-like"/>
    <property type="match status" value="1"/>
</dbReference>
<dbReference type="SUPFAM" id="SSF55785">
    <property type="entry name" value="PYP-like sensor domain (PAS domain)"/>
    <property type="match status" value="3"/>
</dbReference>
<dbReference type="Pfam" id="PF13426">
    <property type="entry name" value="PAS_9"/>
    <property type="match status" value="2"/>
</dbReference>
<evidence type="ECO:0000256" key="6">
    <source>
        <dbReference type="ARBA" id="ARBA00022553"/>
    </source>
</evidence>
<dbReference type="InterPro" id="IPR001789">
    <property type="entry name" value="Sig_transdc_resp-reg_receiver"/>
</dbReference>
<evidence type="ECO:0000259" key="16">
    <source>
        <dbReference type="PROSITE" id="PS50109"/>
    </source>
</evidence>
<dbReference type="EC" id="2.7.13.3" evidence="3"/>
<dbReference type="NCBIfam" id="TIGR00229">
    <property type="entry name" value="sensory_box"/>
    <property type="match status" value="2"/>
</dbReference>
<feature type="domain" description="PAC" evidence="19">
    <location>
        <begin position="453"/>
        <end position="505"/>
    </location>
</feature>
<dbReference type="CDD" id="cd00130">
    <property type="entry name" value="PAS"/>
    <property type="match status" value="2"/>
</dbReference>
<dbReference type="InterPro" id="IPR035965">
    <property type="entry name" value="PAS-like_dom_sf"/>
</dbReference>
<dbReference type="Gene3D" id="1.10.287.130">
    <property type="match status" value="1"/>
</dbReference>
<dbReference type="SMART" id="SM00086">
    <property type="entry name" value="PAC"/>
    <property type="match status" value="2"/>
</dbReference>
<dbReference type="PRINTS" id="PR00344">
    <property type="entry name" value="BCTRLSENSOR"/>
</dbReference>
<evidence type="ECO:0000259" key="19">
    <source>
        <dbReference type="PROSITE" id="PS50113"/>
    </source>
</evidence>
<dbReference type="Pfam" id="PF00512">
    <property type="entry name" value="HisKA"/>
    <property type="match status" value="1"/>
</dbReference>
<dbReference type="SUPFAM" id="SSF47226">
    <property type="entry name" value="Histidine-containing phosphotransfer domain, HPT domain"/>
    <property type="match status" value="1"/>
</dbReference>
<dbReference type="PROSITE" id="PS50894">
    <property type="entry name" value="HPT"/>
    <property type="match status" value="1"/>
</dbReference>
<evidence type="ECO:0000256" key="13">
    <source>
        <dbReference type="PROSITE-ProRule" id="PRU00110"/>
    </source>
</evidence>
<dbReference type="Pfam" id="PF01627">
    <property type="entry name" value="Hpt"/>
    <property type="match status" value="1"/>
</dbReference>
<keyword evidence="7" id="KW-0808">Transferase</keyword>
<feature type="domain" description="PAS" evidence="18">
    <location>
        <begin position="380"/>
        <end position="451"/>
    </location>
</feature>
<keyword evidence="10" id="KW-0067">ATP-binding</keyword>
<dbReference type="PANTHER" id="PTHR43047:SF64">
    <property type="entry name" value="HISTIDINE KINASE CONTAINING CHEY-HOMOLOGOUS RECEIVER DOMAIN AND PAS DOMAIN-RELATED"/>
    <property type="match status" value="1"/>
</dbReference>
<evidence type="ECO:0000256" key="14">
    <source>
        <dbReference type="PROSITE-ProRule" id="PRU00169"/>
    </source>
</evidence>
<reference evidence="21 22" key="1">
    <citation type="submission" date="2018-02" db="EMBL/GenBank/DDBJ databases">
        <title>Genomic Encyclopedia of Archaeal and Bacterial Type Strains, Phase II (KMG-II): from individual species to whole genera.</title>
        <authorList>
            <person name="Goeker M."/>
        </authorList>
    </citation>
    <scope>NUCLEOTIDE SEQUENCE [LARGE SCALE GENOMIC DNA]</scope>
    <source>
        <strain evidence="21 22">DSM 29526</strain>
    </source>
</reference>
<dbReference type="PANTHER" id="PTHR43047">
    <property type="entry name" value="TWO-COMPONENT HISTIDINE PROTEIN KINASE"/>
    <property type="match status" value="1"/>
</dbReference>
<evidence type="ECO:0000256" key="1">
    <source>
        <dbReference type="ARBA" id="ARBA00000085"/>
    </source>
</evidence>
<comment type="catalytic activity">
    <reaction evidence="1">
        <text>ATP + protein L-histidine = ADP + protein N-phospho-L-histidine.</text>
        <dbReference type="EC" id="2.7.13.3"/>
    </reaction>
</comment>
<comment type="subcellular location">
    <subcellularLocation>
        <location evidence="2">Cell inner membrane</location>
        <topology evidence="2">Multi-pass membrane protein</topology>
    </subcellularLocation>
</comment>
<evidence type="ECO:0000256" key="11">
    <source>
        <dbReference type="ARBA" id="ARBA00022989"/>
    </source>
</evidence>
<keyword evidence="15" id="KW-0175">Coiled coil</keyword>
<feature type="domain" description="PAC" evidence="19">
    <location>
        <begin position="329"/>
        <end position="379"/>
    </location>
</feature>
<evidence type="ECO:0000256" key="10">
    <source>
        <dbReference type="ARBA" id="ARBA00022840"/>
    </source>
</evidence>
<dbReference type="InterPro" id="IPR036890">
    <property type="entry name" value="HATPase_C_sf"/>
</dbReference>
<keyword evidence="12" id="KW-0472">Membrane</keyword>
<name>A0A2S6I891_9BACT</name>
<keyword evidence="22" id="KW-1185">Reference proteome</keyword>
<dbReference type="Gene3D" id="3.40.50.2300">
    <property type="match status" value="1"/>
</dbReference>
<dbReference type="PROSITE" id="PS50112">
    <property type="entry name" value="PAS"/>
    <property type="match status" value="2"/>
</dbReference>
<dbReference type="InterPro" id="IPR036641">
    <property type="entry name" value="HPT_dom_sf"/>
</dbReference>
<keyword evidence="6 14" id="KW-0597">Phosphoprotein</keyword>
<dbReference type="SMART" id="SM00387">
    <property type="entry name" value="HATPase_c"/>
    <property type="match status" value="1"/>
</dbReference>
<dbReference type="OrthoDB" id="9797097at2"/>
<dbReference type="GO" id="GO:0005886">
    <property type="term" value="C:plasma membrane"/>
    <property type="evidence" value="ECO:0007669"/>
    <property type="project" value="UniProtKB-SubCell"/>
</dbReference>
<keyword evidence="11" id="KW-1133">Transmembrane helix</keyword>
<evidence type="ECO:0000256" key="4">
    <source>
        <dbReference type="ARBA" id="ARBA00022475"/>
    </source>
</evidence>
<protein>
    <recommendedName>
        <fullName evidence="3">histidine kinase</fullName>
        <ecNumber evidence="3">2.7.13.3</ecNumber>
    </recommendedName>
</protein>
<dbReference type="InterPro" id="IPR011006">
    <property type="entry name" value="CheY-like_superfamily"/>
</dbReference>
<dbReference type="FunFam" id="3.30.565.10:FF:000010">
    <property type="entry name" value="Sensor histidine kinase RcsC"/>
    <property type="match status" value="1"/>
</dbReference>
<dbReference type="Gene3D" id="1.20.120.160">
    <property type="entry name" value="HPT domain"/>
    <property type="match status" value="1"/>
</dbReference>
<feature type="modified residue" description="4-aspartylphosphate" evidence="14">
    <location>
        <position position="814"/>
    </location>
</feature>
<dbReference type="Gene3D" id="3.30.565.10">
    <property type="entry name" value="Histidine kinase-like ATPase, C-terminal domain"/>
    <property type="match status" value="1"/>
</dbReference>
<evidence type="ECO:0000256" key="8">
    <source>
        <dbReference type="ARBA" id="ARBA00022692"/>
    </source>
</evidence>
<feature type="coiled-coil region" evidence="15">
    <location>
        <begin position="68"/>
        <end position="136"/>
    </location>
</feature>
<dbReference type="InterPro" id="IPR000014">
    <property type="entry name" value="PAS"/>
</dbReference>
<keyword evidence="4" id="KW-1003">Cell membrane</keyword>
<dbReference type="SMART" id="SM00448">
    <property type="entry name" value="REC"/>
    <property type="match status" value="1"/>
</dbReference>
<evidence type="ECO:0000256" key="9">
    <source>
        <dbReference type="ARBA" id="ARBA00022777"/>
    </source>
</evidence>
<feature type="domain" description="HPt" evidence="20">
    <location>
        <begin position="911"/>
        <end position="1011"/>
    </location>
</feature>
<evidence type="ECO:0000259" key="20">
    <source>
        <dbReference type="PROSITE" id="PS50894"/>
    </source>
</evidence>
<dbReference type="PROSITE" id="PS50113">
    <property type="entry name" value="PAC"/>
    <property type="match status" value="2"/>
</dbReference>
<dbReference type="PROSITE" id="PS50109">
    <property type="entry name" value="HIS_KIN"/>
    <property type="match status" value="1"/>
</dbReference>
<sequence length="1011" mass="114091">MTYHKLLRRQIKQHLSAKVLAQEEVQAFLKSINDSYGSYDREHARVEHAFQIARSEVEQVNREIGSLVDQRKRSLQELSRAAAELADDSNGTEAEGDLVSLSESIRGQVHVTTIVKDELTRNINLFKALLNNLKSAVVIENEHNEILFANELLADFFSEAFHPQDIIGDDAVQTRDSCKFIFSDPDKFIADIQVCLQNRVPVYNQQLELKDGRILERDYVPIFVNGAYKGHLWKFNDVTAKARYEHQLRESEERNRLIMNSSMDAIVVSDQRGTIQYWNPRAEELYGWSFEEVKGKNGVELTLPERLWKAWIMDLNGHLSQQKKNGKNRVLELEAVNRAGEHFPIELALITYEQHGETFYAAFIKDISTRKRWENRLRAQEEKYRNIITDMNLGLVGVDLNETINYVNQSFCNMSGYSMDELVGQHASFLQFEEANMVLLREKMEISAKGMSGTFEITAKNKAGEKRWWFVSGGPSYNDDGEQIGSIGVHLDITEQKRMKEELEIAKNSAEQASEAKEAFLANMSHEIRTPLNAIIGMIRELSREKLSPKQQSYLSHTDSAARHLLSIVNSILDISKIEAGELELDCHDFSLEALVANLRSILHIKAAQKGLTLDCCLSPTLWKAHLGDSARLRQVLINLLGNAIKFTMQGTVSMYAEVVEEDQTGQTLRIEVADTGIGMAPEYLGEIFSKFSQAERSTSRRFGGTGLGMSITKEIVRLMDGTIEVTSEKGVGTRFVIQVRLAKGNIDKLTLQEEQNQHLLEGTHILLVEDNIMNRFIARKSLSHFGCTVDEAENGRIAIDLLKEKAYDLILMDIQMPELDGVATTKIIRGDLRLDVPIIAVTANAFKKDIDLYLSIGMNDFVTKPFEEHALFETLSQQLRISRTTDKPTVAYTASSCYDLGLLRKLGRGDETFVQKMVGIFVEQMPVSLQEICQALAQKDYPSVAQVAHRIKPSIDSMGIGQLEGVAKDIEVYAKSDKVVHGVLASKVNFFCGTLITVVDKIREDELLLL</sequence>
<dbReference type="InterPro" id="IPR001610">
    <property type="entry name" value="PAC"/>
</dbReference>
<dbReference type="EMBL" id="PTJC01000005">
    <property type="protein sequence ID" value="PPK87717.1"/>
    <property type="molecule type" value="Genomic_DNA"/>
</dbReference>
<dbReference type="SMART" id="SM00388">
    <property type="entry name" value="HisKA"/>
    <property type="match status" value="1"/>
</dbReference>
<feature type="coiled-coil region" evidence="15">
    <location>
        <begin position="493"/>
        <end position="523"/>
    </location>
</feature>
<gene>
    <name evidence="21" type="ORF">CLV84_0667</name>
</gene>
<dbReference type="InterPro" id="IPR036097">
    <property type="entry name" value="HisK_dim/P_sf"/>
</dbReference>
<dbReference type="CDD" id="cd17546">
    <property type="entry name" value="REC_hyHK_CKI1_RcsC-like"/>
    <property type="match status" value="1"/>
</dbReference>
<evidence type="ECO:0000256" key="2">
    <source>
        <dbReference type="ARBA" id="ARBA00004429"/>
    </source>
</evidence>
<dbReference type="SUPFAM" id="SSF55874">
    <property type="entry name" value="ATPase domain of HSP90 chaperone/DNA topoisomerase II/histidine kinase"/>
    <property type="match status" value="1"/>
</dbReference>
<dbReference type="InterPro" id="IPR008207">
    <property type="entry name" value="Sig_transdc_His_kin_Hpt_dom"/>
</dbReference>
<dbReference type="InterPro" id="IPR003594">
    <property type="entry name" value="HATPase_dom"/>
</dbReference>
<feature type="domain" description="PAS" evidence="18">
    <location>
        <begin position="251"/>
        <end position="305"/>
    </location>
</feature>
<dbReference type="Pfam" id="PF02518">
    <property type="entry name" value="HATPase_c"/>
    <property type="match status" value="1"/>
</dbReference>
<proteinExistence type="predicted"/>
<evidence type="ECO:0000256" key="3">
    <source>
        <dbReference type="ARBA" id="ARBA00012438"/>
    </source>
</evidence>
<dbReference type="GO" id="GO:0000155">
    <property type="term" value="F:phosphorelay sensor kinase activity"/>
    <property type="evidence" value="ECO:0007669"/>
    <property type="project" value="InterPro"/>
</dbReference>
<evidence type="ECO:0000313" key="22">
    <source>
        <dbReference type="Proteomes" id="UP000237662"/>
    </source>
</evidence>
<feature type="domain" description="Histidine kinase" evidence="16">
    <location>
        <begin position="523"/>
        <end position="744"/>
    </location>
</feature>
<accession>A0A2S6I891</accession>
<keyword evidence="9" id="KW-0418">Kinase</keyword>
<evidence type="ECO:0000256" key="7">
    <source>
        <dbReference type="ARBA" id="ARBA00022679"/>
    </source>
</evidence>
<feature type="domain" description="Response regulatory" evidence="17">
    <location>
        <begin position="765"/>
        <end position="880"/>
    </location>
</feature>
<comment type="caution">
    <text evidence="21">The sequence shown here is derived from an EMBL/GenBank/DDBJ whole genome shotgun (WGS) entry which is preliminary data.</text>
</comment>
<evidence type="ECO:0000256" key="15">
    <source>
        <dbReference type="SAM" id="Coils"/>
    </source>
</evidence>
<dbReference type="SUPFAM" id="SSF52172">
    <property type="entry name" value="CheY-like"/>
    <property type="match status" value="1"/>
</dbReference>
<dbReference type="CDD" id="cd00082">
    <property type="entry name" value="HisKA"/>
    <property type="match status" value="1"/>
</dbReference>
<dbReference type="AlphaFoldDB" id="A0A2S6I891"/>
<keyword evidence="8" id="KW-0812">Transmembrane</keyword>
<dbReference type="Pfam" id="PF00072">
    <property type="entry name" value="Response_reg"/>
    <property type="match status" value="1"/>
</dbReference>
<feature type="modified residue" description="Phosphohistidine" evidence="13">
    <location>
        <position position="950"/>
    </location>
</feature>
<keyword evidence="10" id="KW-0547">Nucleotide-binding</keyword>
<dbReference type="InterPro" id="IPR004358">
    <property type="entry name" value="Sig_transdc_His_kin-like_C"/>
</dbReference>
<dbReference type="RefSeq" id="WP_104418312.1">
    <property type="nucleotide sequence ID" value="NZ_PTJC01000005.1"/>
</dbReference>
<dbReference type="PROSITE" id="PS50110">
    <property type="entry name" value="RESPONSE_REGULATORY"/>
    <property type="match status" value="1"/>
</dbReference>
<dbReference type="InterPro" id="IPR003661">
    <property type="entry name" value="HisK_dim/P_dom"/>
</dbReference>
<evidence type="ECO:0000259" key="17">
    <source>
        <dbReference type="PROSITE" id="PS50110"/>
    </source>
</evidence>
<organism evidence="21 22">
    <name type="scientific">Neolewinella xylanilytica</name>
    <dbReference type="NCBI Taxonomy" id="1514080"/>
    <lineage>
        <taxon>Bacteria</taxon>
        <taxon>Pseudomonadati</taxon>
        <taxon>Bacteroidota</taxon>
        <taxon>Saprospiria</taxon>
        <taxon>Saprospirales</taxon>
        <taxon>Lewinellaceae</taxon>
        <taxon>Neolewinella</taxon>
    </lineage>
</organism>
<keyword evidence="5" id="KW-0997">Cell inner membrane</keyword>
<dbReference type="InterPro" id="IPR005467">
    <property type="entry name" value="His_kinase_dom"/>
</dbReference>
<dbReference type="InterPro" id="IPR000700">
    <property type="entry name" value="PAS-assoc_C"/>
</dbReference>